<proteinExistence type="evidence at transcript level"/>
<name>F8UMA9_LILLO</name>
<reference evidence="2" key="1">
    <citation type="journal article" date="2011" name="Plant Cell Physiol.">
        <title>Identification and exploration of pollen tube small proteins encoded by pollination-induced transcripts.</title>
        <authorList>
            <person name="Huang J.C."/>
            <person name="Chang L.C."/>
            <person name="Wang M.L."/>
            <person name="Guo C.L."/>
            <person name="Chung M.C."/>
            <person name="Jauh G.Y."/>
        </authorList>
    </citation>
    <scope>NUCLEOTIDE SEQUENCE</scope>
</reference>
<feature type="signal peptide" evidence="1">
    <location>
        <begin position="1"/>
        <end position="19"/>
    </location>
</feature>
<dbReference type="EMBL" id="JF828354">
    <property type="protein sequence ID" value="AEI60177.1"/>
    <property type="molecule type" value="mRNA"/>
</dbReference>
<accession>F8UMA9</accession>
<sequence>MDPKKLILMPALLILTVGARNSPRQAKELPQRTPIPESNHALTIWDKQPHFSGGDNVGDQANPYKQEEHCVVIIIDPEATDVCRPKNK</sequence>
<reference evidence="2" key="2">
    <citation type="submission" date="2011-04" db="EMBL/GenBank/DDBJ databases">
        <authorList>
            <person name="Huang J.-C."/>
            <person name="Chang L.-C."/>
            <person name="Wang M.-L."/>
            <person name="Guo C.-L."/>
            <person name="Chung M.-C."/>
            <person name="Jauh G.-Y."/>
        </authorList>
    </citation>
    <scope>NUCLEOTIDE SEQUENCE</scope>
</reference>
<protein>
    <submittedName>
        <fullName evidence="2">Uncharacterized protein</fullName>
    </submittedName>
</protein>
<dbReference type="AlphaFoldDB" id="F8UMA9"/>
<evidence type="ECO:0000313" key="2">
    <source>
        <dbReference type="EMBL" id="AEI60177.1"/>
    </source>
</evidence>
<feature type="chain" id="PRO_5003379071" evidence="1">
    <location>
        <begin position="20"/>
        <end position="88"/>
    </location>
</feature>
<organism evidence="2">
    <name type="scientific">Lilium longiflorum</name>
    <name type="common">Trumpet lily</name>
    <dbReference type="NCBI Taxonomy" id="4690"/>
    <lineage>
        <taxon>Eukaryota</taxon>
        <taxon>Viridiplantae</taxon>
        <taxon>Streptophyta</taxon>
        <taxon>Embryophyta</taxon>
        <taxon>Tracheophyta</taxon>
        <taxon>Spermatophyta</taxon>
        <taxon>Magnoliopsida</taxon>
        <taxon>Liliopsida</taxon>
        <taxon>Liliales</taxon>
        <taxon>Liliaceae</taxon>
        <taxon>Lilium</taxon>
    </lineage>
</organism>
<evidence type="ECO:0000256" key="1">
    <source>
        <dbReference type="SAM" id="SignalP"/>
    </source>
</evidence>
<keyword evidence="1" id="KW-0732">Signal</keyword>